<sequence>MRATIIFALLVVTGSAALSGSVLTLTQTLLTKLTLPKYFKASDKIVCDVATDISNWAAANQNMSQLIDSMSAKGNDYKSTIVLTKGAAMSQYFLDFTTCLSKCNDLSFFDWCKGTLGSALYTSLTAPYKICVSDKMPQMIANGKTVAQRAEQCASCGNSQCNDTLIANIVKLTMQRTYVKTWTTCVRPLITAQVLNIANYIPTAGPEKTCLANFPSKAYGQA</sequence>
<proteinExistence type="predicted"/>
<dbReference type="AlphaFoldDB" id="A0AA36CCJ2"/>
<evidence type="ECO:0000313" key="2">
    <source>
        <dbReference type="EMBL" id="CAJ0566496.1"/>
    </source>
</evidence>
<evidence type="ECO:0000256" key="1">
    <source>
        <dbReference type="SAM" id="SignalP"/>
    </source>
</evidence>
<organism evidence="2 3">
    <name type="scientific">Mesorhabditis spiculigera</name>
    <dbReference type="NCBI Taxonomy" id="96644"/>
    <lineage>
        <taxon>Eukaryota</taxon>
        <taxon>Metazoa</taxon>
        <taxon>Ecdysozoa</taxon>
        <taxon>Nematoda</taxon>
        <taxon>Chromadorea</taxon>
        <taxon>Rhabditida</taxon>
        <taxon>Rhabditina</taxon>
        <taxon>Rhabditomorpha</taxon>
        <taxon>Rhabditoidea</taxon>
        <taxon>Rhabditidae</taxon>
        <taxon>Mesorhabditinae</taxon>
        <taxon>Mesorhabditis</taxon>
    </lineage>
</organism>
<feature type="signal peptide" evidence="1">
    <location>
        <begin position="1"/>
        <end position="17"/>
    </location>
</feature>
<feature type="non-terminal residue" evidence="2">
    <location>
        <position position="1"/>
    </location>
</feature>
<keyword evidence="1" id="KW-0732">Signal</keyword>
<name>A0AA36CCJ2_9BILA</name>
<comment type="caution">
    <text evidence="2">The sequence shown here is derived from an EMBL/GenBank/DDBJ whole genome shotgun (WGS) entry which is preliminary data.</text>
</comment>
<dbReference type="EMBL" id="CATQJA010001261">
    <property type="protein sequence ID" value="CAJ0566496.1"/>
    <property type="molecule type" value="Genomic_DNA"/>
</dbReference>
<dbReference type="Proteomes" id="UP001177023">
    <property type="component" value="Unassembled WGS sequence"/>
</dbReference>
<evidence type="ECO:0008006" key="4">
    <source>
        <dbReference type="Google" id="ProtNLM"/>
    </source>
</evidence>
<reference evidence="2" key="1">
    <citation type="submission" date="2023-06" db="EMBL/GenBank/DDBJ databases">
        <authorList>
            <person name="Delattre M."/>
        </authorList>
    </citation>
    <scope>NUCLEOTIDE SEQUENCE</scope>
    <source>
        <strain evidence="2">AF72</strain>
    </source>
</reference>
<feature type="chain" id="PRO_5041285569" description="Secreted protein" evidence="1">
    <location>
        <begin position="18"/>
        <end position="222"/>
    </location>
</feature>
<keyword evidence="3" id="KW-1185">Reference proteome</keyword>
<gene>
    <name evidence="2" type="ORF">MSPICULIGERA_LOCUS5095</name>
</gene>
<accession>A0AA36CCJ2</accession>
<protein>
    <recommendedName>
        <fullName evidence="4">Secreted protein</fullName>
    </recommendedName>
</protein>
<evidence type="ECO:0000313" key="3">
    <source>
        <dbReference type="Proteomes" id="UP001177023"/>
    </source>
</evidence>